<sequence>MIVNYVQQQGATAIGHWVATGQLTEGSPLHAALHALLACAGAAASQQHCSSGAQGAAASSVLTGLFSDPRPEDTAQDREAKRNLITSIVTGIASIGNTDPATATHAAIAAVDNNWLATQQVIQMKKDISDAKNNLEMLKVIGKWGGIYTKQEGLTTVGLMNGLGEAGINDIKGMLEFLSDPIAGLKGLKELIVNPEVRQQLGDSIFQELDNKIDRMQTALMVGGDEHAVQYGRDLGALVWDIGSVAIGVGGVAKAGGALAKAGINVSEDVLERMAARNLVKLVEESKKTYVDIKGVLGKRNLNPLVVEGIQLEAIPTRNKAGHVKLFASEMLTDQQIRNYAQKLAPGVPLKEVSPGVYTAMTNDGTKVTLRSVSTSKASTQARWTIDIKNNPTFLTEVTNQTVEIKFR</sequence>
<protein>
    <submittedName>
        <fullName evidence="1">DUF769 domain-containing protein</fullName>
    </submittedName>
</protein>
<dbReference type="KEGG" id="xfh:XFHB_12850"/>
<accession>A0ABC8AGG7</accession>
<evidence type="ECO:0000313" key="2">
    <source>
        <dbReference type="Proteomes" id="UP000196980"/>
    </source>
</evidence>
<proteinExistence type="predicted"/>
<dbReference type="EMBL" id="CP009885">
    <property type="protein sequence ID" value="ALR07583.1"/>
    <property type="molecule type" value="Genomic_DNA"/>
</dbReference>
<reference evidence="2" key="1">
    <citation type="submission" date="2014-11" db="EMBL/GenBank/DDBJ databases">
        <title>Xylella fastidiosa Hib4 Genome Sequencing.</title>
        <authorList>
            <person name="Pierry P.M."/>
            <person name="da Silva A.M."/>
        </authorList>
    </citation>
    <scope>NUCLEOTIDE SEQUENCE [LARGE SCALE GENOMIC DNA]</scope>
    <source>
        <strain evidence="2">Hib4</strain>
    </source>
</reference>
<dbReference type="RefSeq" id="WP_088578523.1">
    <property type="nucleotide sequence ID" value="NZ_CP009885.1"/>
</dbReference>
<gene>
    <name evidence="1" type="ORF">XFHB_12850</name>
</gene>
<evidence type="ECO:0000313" key="1">
    <source>
        <dbReference type="EMBL" id="ALR07583.1"/>
    </source>
</evidence>
<name>A0ABC8AGG7_XYLFS</name>
<organism evidence="1 2">
    <name type="scientific">Xylella fastidiosa</name>
    <dbReference type="NCBI Taxonomy" id="2371"/>
    <lineage>
        <taxon>Bacteria</taxon>
        <taxon>Pseudomonadati</taxon>
        <taxon>Pseudomonadota</taxon>
        <taxon>Gammaproteobacteria</taxon>
        <taxon>Lysobacterales</taxon>
        <taxon>Lysobacteraceae</taxon>
        <taxon>Xylella</taxon>
    </lineage>
</organism>
<dbReference type="Proteomes" id="UP000196980">
    <property type="component" value="Chromosome"/>
</dbReference>
<dbReference type="AlphaFoldDB" id="A0ABC8AGG7"/>